<dbReference type="Proteomes" id="UP000244336">
    <property type="component" value="Chromosome 6"/>
</dbReference>
<sequence>MEEIRRRRRPRGSASGGGAGRRRPSSRAAGAALQRKVRELRRLVPGGEEAPAGALLARTADYIARLRARLELLRALAAVYGVVAAGRADAGAGECMS</sequence>
<protein>
    <recommendedName>
        <fullName evidence="6">BHLH domain-containing protein</fullName>
    </recommendedName>
</protein>
<evidence type="ECO:0000256" key="3">
    <source>
        <dbReference type="SAM" id="MobiDB-lite"/>
    </source>
</evidence>
<accession>A0A2T7D768</accession>
<evidence type="ECO:0000256" key="1">
    <source>
        <dbReference type="ARBA" id="ARBA00023015"/>
    </source>
</evidence>
<evidence type="ECO:0008006" key="6">
    <source>
        <dbReference type="Google" id="ProtNLM"/>
    </source>
</evidence>
<dbReference type="PANTHER" id="PTHR33124">
    <property type="entry name" value="TRANSCRIPTION FACTOR IBH1-LIKE 1"/>
    <property type="match status" value="1"/>
</dbReference>
<evidence type="ECO:0000313" key="4">
    <source>
        <dbReference type="EMBL" id="PUZ51418.1"/>
    </source>
</evidence>
<name>A0A2T7D768_9POAL</name>
<keyword evidence="2" id="KW-0804">Transcription</keyword>
<feature type="compositionally biased region" description="Basic residues" evidence="3">
    <location>
        <begin position="1"/>
        <end position="11"/>
    </location>
</feature>
<dbReference type="EMBL" id="CM009754">
    <property type="protein sequence ID" value="PUZ51418.1"/>
    <property type="molecule type" value="Genomic_DNA"/>
</dbReference>
<keyword evidence="1" id="KW-0805">Transcription regulation</keyword>
<dbReference type="PANTHER" id="PTHR33124:SF9">
    <property type="entry name" value="TRANSCRIPTION FACTOR"/>
    <property type="match status" value="1"/>
</dbReference>
<gene>
    <name evidence="4" type="ORF">GQ55_6G184100</name>
</gene>
<feature type="region of interest" description="Disordered" evidence="3">
    <location>
        <begin position="1"/>
        <end position="31"/>
    </location>
</feature>
<proteinExistence type="predicted"/>
<evidence type="ECO:0000256" key="2">
    <source>
        <dbReference type="ARBA" id="ARBA00023163"/>
    </source>
</evidence>
<evidence type="ECO:0000313" key="5">
    <source>
        <dbReference type="Proteomes" id="UP000244336"/>
    </source>
</evidence>
<organism evidence="4 5">
    <name type="scientific">Panicum hallii var. hallii</name>
    <dbReference type="NCBI Taxonomy" id="1504633"/>
    <lineage>
        <taxon>Eukaryota</taxon>
        <taxon>Viridiplantae</taxon>
        <taxon>Streptophyta</taxon>
        <taxon>Embryophyta</taxon>
        <taxon>Tracheophyta</taxon>
        <taxon>Spermatophyta</taxon>
        <taxon>Magnoliopsida</taxon>
        <taxon>Liliopsida</taxon>
        <taxon>Poales</taxon>
        <taxon>Poaceae</taxon>
        <taxon>PACMAD clade</taxon>
        <taxon>Panicoideae</taxon>
        <taxon>Panicodae</taxon>
        <taxon>Paniceae</taxon>
        <taxon>Panicinae</taxon>
        <taxon>Panicum</taxon>
        <taxon>Panicum sect. Panicum</taxon>
    </lineage>
</organism>
<dbReference type="Gramene" id="PUZ51418">
    <property type="protein sequence ID" value="PUZ51418"/>
    <property type="gene ID" value="GQ55_6G184100"/>
</dbReference>
<keyword evidence="5" id="KW-1185">Reference proteome</keyword>
<dbReference type="AlphaFoldDB" id="A0A2T7D768"/>
<dbReference type="GO" id="GO:0006355">
    <property type="term" value="P:regulation of DNA-templated transcription"/>
    <property type="evidence" value="ECO:0007669"/>
    <property type="project" value="InterPro"/>
</dbReference>
<reference evidence="4 5" key="1">
    <citation type="submission" date="2018-04" db="EMBL/GenBank/DDBJ databases">
        <title>WGS assembly of Panicum hallii var. hallii HAL2.</title>
        <authorList>
            <person name="Lovell J."/>
            <person name="Jenkins J."/>
            <person name="Lowry D."/>
            <person name="Mamidi S."/>
            <person name="Sreedasyam A."/>
            <person name="Weng X."/>
            <person name="Barry K."/>
            <person name="Bonette J."/>
            <person name="Campitelli B."/>
            <person name="Daum C."/>
            <person name="Gordon S."/>
            <person name="Gould B."/>
            <person name="Lipzen A."/>
            <person name="MacQueen A."/>
            <person name="Palacio-Mejia J."/>
            <person name="Plott C."/>
            <person name="Shakirov E."/>
            <person name="Shu S."/>
            <person name="Yoshinaga Y."/>
            <person name="Zane M."/>
            <person name="Rokhsar D."/>
            <person name="Grimwood J."/>
            <person name="Schmutz J."/>
            <person name="Juenger T."/>
        </authorList>
    </citation>
    <scope>NUCLEOTIDE SEQUENCE [LARGE SCALE GENOMIC DNA]</scope>
    <source>
        <strain evidence="5">cv. HAL2</strain>
    </source>
</reference>
<dbReference type="InterPro" id="IPR044660">
    <property type="entry name" value="IBH1-like"/>
</dbReference>